<dbReference type="PANTHER" id="PTHR31901">
    <property type="entry name" value="GH3 DOMAIN-CONTAINING PROTEIN"/>
    <property type="match status" value="1"/>
</dbReference>
<dbReference type="InterPro" id="IPR055378">
    <property type="entry name" value="GH3_C"/>
</dbReference>
<comment type="similarity">
    <text evidence="1">Belongs to the IAA-amido conjugating enzyme family.</text>
</comment>
<evidence type="ECO:0000313" key="6">
    <source>
        <dbReference type="Proteomes" id="UP001054252"/>
    </source>
</evidence>
<organism evidence="5 6">
    <name type="scientific">Rubroshorea leprosula</name>
    <dbReference type="NCBI Taxonomy" id="152421"/>
    <lineage>
        <taxon>Eukaryota</taxon>
        <taxon>Viridiplantae</taxon>
        <taxon>Streptophyta</taxon>
        <taxon>Embryophyta</taxon>
        <taxon>Tracheophyta</taxon>
        <taxon>Spermatophyta</taxon>
        <taxon>Magnoliopsida</taxon>
        <taxon>eudicotyledons</taxon>
        <taxon>Gunneridae</taxon>
        <taxon>Pentapetalae</taxon>
        <taxon>rosids</taxon>
        <taxon>malvids</taxon>
        <taxon>Malvales</taxon>
        <taxon>Dipterocarpaceae</taxon>
        <taxon>Rubroshorea</taxon>
    </lineage>
</organism>
<keyword evidence="6" id="KW-1185">Reference proteome</keyword>
<feature type="domain" description="GH3 C-terminal" evidence="4">
    <location>
        <begin position="440"/>
        <end position="563"/>
    </location>
</feature>
<dbReference type="GO" id="GO:0005737">
    <property type="term" value="C:cytoplasm"/>
    <property type="evidence" value="ECO:0007669"/>
    <property type="project" value="TreeGrafter"/>
</dbReference>
<comment type="caution">
    <text evidence="5">The sequence shown here is derived from an EMBL/GenBank/DDBJ whole genome shotgun (WGS) entry which is preliminary data.</text>
</comment>
<dbReference type="PANTHER" id="PTHR31901:SF33">
    <property type="entry name" value="INDOLE-3-ACETIC ACID-AMIDO SYNTHETASE GH3.17"/>
    <property type="match status" value="1"/>
</dbReference>
<feature type="domain" description="GH3 middle" evidence="3">
    <location>
        <begin position="345"/>
        <end position="425"/>
    </location>
</feature>
<dbReference type="EMBL" id="BPVZ01000010">
    <property type="protein sequence ID" value="GKU96299.1"/>
    <property type="molecule type" value="Genomic_DNA"/>
</dbReference>
<dbReference type="AlphaFoldDB" id="A0AAV5IF62"/>
<evidence type="ECO:0000256" key="2">
    <source>
        <dbReference type="ARBA" id="ARBA00022598"/>
    </source>
</evidence>
<keyword evidence="2" id="KW-0436">Ligase</keyword>
<sequence>MASDDFEAGWRILEDLTSNAALIQQQVLEEIITRNANTEYLRSFLNGKFDKELFKKKVPVVDYEDIKPYMERIASGEPPEILLDSPVPELLISSGTSGGKPKMVPSSTEYLDKKLFGQSLRASVMMKRINGLNQGKWMFLQFMKPETKTSSGLVARSYITSLAKHIQQRKIKNDLYSSPCETILCSDIKQSMYSQLLCGLVERDEVVIVGAPFASTFLNIISFLEDHWKELCLDIRTGHASDLITDPSCRNSVSVILSKPDPKLADSIEQACSASSGKSWEGIVRKLWPRTKGLLTIVTGSMAQYIPTLQYYSGGLPLLSTVYASTECFFGLNLNPLCQPSDISYTLLPNMAYFEFLPVNSKDSDVFDEDSTIKENIVELVDVKVGQCYEVVTTTNAGLYRYRVGDILKIIGFYNNAPQVQIVGRRNVVLSLGPDKTTEEDLSKAVTKAQLHLEPFGFLLVDYTSYADTTSTPGHYVLFWELKKKEGSCGVEELDSKLMDQCCCILEEYLDDIYKMYRHENAIAPLEIRVLEGRTFDTLMEFFIAKGSSLSQYKTPRCIKSEEALGLLKSRVVGRFFSHKTSF</sequence>
<protein>
    <recommendedName>
        <fullName evidence="7">Indole-3-acetic acid-amido synthetase GH3.17-like</fullName>
    </recommendedName>
</protein>
<evidence type="ECO:0000259" key="4">
    <source>
        <dbReference type="Pfam" id="PF23572"/>
    </source>
</evidence>
<dbReference type="Proteomes" id="UP001054252">
    <property type="component" value="Unassembled WGS sequence"/>
</dbReference>
<evidence type="ECO:0000256" key="1">
    <source>
        <dbReference type="ARBA" id="ARBA00008068"/>
    </source>
</evidence>
<dbReference type="Pfam" id="PF03321">
    <property type="entry name" value="GH3"/>
    <property type="match status" value="1"/>
</dbReference>
<dbReference type="Pfam" id="PF23572">
    <property type="entry name" value="GH3_C"/>
    <property type="match status" value="1"/>
</dbReference>
<evidence type="ECO:0000313" key="5">
    <source>
        <dbReference type="EMBL" id="GKU96299.1"/>
    </source>
</evidence>
<dbReference type="GO" id="GO:0016881">
    <property type="term" value="F:acid-amino acid ligase activity"/>
    <property type="evidence" value="ECO:0007669"/>
    <property type="project" value="TreeGrafter"/>
</dbReference>
<name>A0AAV5IF62_9ROSI</name>
<dbReference type="Pfam" id="PF23571">
    <property type="entry name" value="GH3_M"/>
    <property type="match status" value="1"/>
</dbReference>
<dbReference type="InterPro" id="IPR055377">
    <property type="entry name" value="GH3_M"/>
</dbReference>
<accession>A0AAV5IF62</accession>
<proteinExistence type="inferred from homology"/>
<evidence type="ECO:0000259" key="3">
    <source>
        <dbReference type="Pfam" id="PF23571"/>
    </source>
</evidence>
<gene>
    <name evidence="5" type="ORF">SLEP1_g9548</name>
</gene>
<dbReference type="InterPro" id="IPR004993">
    <property type="entry name" value="GH3"/>
</dbReference>
<evidence type="ECO:0008006" key="7">
    <source>
        <dbReference type="Google" id="ProtNLM"/>
    </source>
</evidence>
<reference evidence="5 6" key="1">
    <citation type="journal article" date="2021" name="Commun. Biol.">
        <title>The genome of Shorea leprosula (Dipterocarpaceae) highlights the ecological relevance of drought in aseasonal tropical rainforests.</title>
        <authorList>
            <person name="Ng K.K.S."/>
            <person name="Kobayashi M.J."/>
            <person name="Fawcett J.A."/>
            <person name="Hatakeyama M."/>
            <person name="Paape T."/>
            <person name="Ng C.H."/>
            <person name="Ang C.C."/>
            <person name="Tnah L.H."/>
            <person name="Lee C.T."/>
            <person name="Nishiyama T."/>
            <person name="Sese J."/>
            <person name="O'Brien M.J."/>
            <person name="Copetti D."/>
            <person name="Mohd Noor M.I."/>
            <person name="Ong R.C."/>
            <person name="Putra M."/>
            <person name="Sireger I.Z."/>
            <person name="Indrioko S."/>
            <person name="Kosugi Y."/>
            <person name="Izuno A."/>
            <person name="Isagi Y."/>
            <person name="Lee S.L."/>
            <person name="Shimizu K.K."/>
        </authorList>
    </citation>
    <scope>NUCLEOTIDE SEQUENCE [LARGE SCALE GENOMIC DNA]</scope>
    <source>
        <strain evidence="5">214</strain>
    </source>
</reference>